<dbReference type="PANTHER" id="PTHR47784">
    <property type="entry name" value="STEROL UPTAKE CONTROL PROTEIN 2"/>
    <property type="match status" value="1"/>
</dbReference>
<feature type="region of interest" description="Disordered" evidence="1">
    <location>
        <begin position="251"/>
        <end position="306"/>
    </location>
</feature>
<dbReference type="Proteomes" id="UP000249363">
    <property type="component" value="Unassembled WGS sequence"/>
</dbReference>
<dbReference type="RefSeq" id="XP_040738372.1">
    <property type="nucleotide sequence ID" value="XM_040882832.1"/>
</dbReference>
<protein>
    <recommendedName>
        <fullName evidence="4">Zn(2)-C6 fungal-type domain-containing protein</fullName>
    </recommendedName>
</protein>
<feature type="region of interest" description="Disordered" evidence="1">
    <location>
        <begin position="326"/>
        <end position="371"/>
    </location>
</feature>
<evidence type="ECO:0008006" key="4">
    <source>
        <dbReference type="Google" id="ProtNLM"/>
    </source>
</evidence>
<dbReference type="AlphaFoldDB" id="A0A364LDH0"/>
<organism evidence="2 3">
    <name type="scientific">Talaromyces amestolkiae</name>
    <dbReference type="NCBI Taxonomy" id="1196081"/>
    <lineage>
        <taxon>Eukaryota</taxon>
        <taxon>Fungi</taxon>
        <taxon>Dikarya</taxon>
        <taxon>Ascomycota</taxon>
        <taxon>Pezizomycotina</taxon>
        <taxon>Eurotiomycetes</taxon>
        <taxon>Eurotiomycetidae</taxon>
        <taxon>Eurotiales</taxon>
        <taxon>Trichocomaceae</taxon>
        <taxon>Talaromyces</taxon>
        <taxon>Talaromyces sect. Talaromyces</taxon>
    </lineage>
</organism>
<evidence type="ECO:0000313" key="2">
    <source>
        <dbReference type="EMBL" id="RAO73858.1"/>
    </source>
</evidence>
<dbReference type="GeneID" id="63799084"/>
<reference evidence="2 3" key="1">
    <citation type="journal article" date="2017" name="Biotechnol. Biofuels">
        <title>Differential beta-glucosidase expression as a function of carbon source availability in Talaromyces amestolkiae: a genomic and proteomic approach.</title>
        <authorList>
            <person name="de Eugenio L.I."/>
            <person name="Mendez-Liter J.A."/>
            <person name="Nieto-Dominguez M."/>
            <person name="Alonso L."/>
            <person name="Gil-Munoz J."/>
            <person name="Barriuso J."/>
            <person name="Prieto A."/>
            <person name="Martinez M.J."/>
        </authorList>
    </citation>
    <scope>NUCLEOTIDE SEQUENCE [LARGE SCALE GENOMIC DNA]</scope>
    <source>
        <strain evidence="2 3">CIB</strain>
    </source>
</reference>
<name>A0A364LDH0_TALAM</name>
<dbReference type="OrthoDB" id="4937900at2759"/>
<feature type="compositionally biased region" description="Basic and acidic residues" evidence="1">
    <location>
        <begin position="333"/>
        <end position="350"/>
    </location>
</feature>
<sequence length="688" mass="78539">MVDPLSMAGLAYPVVRDLLTLGRQMKKIYKKVRHAKPDFKRMSDRTKIVAGTYGFFKETMKGVQQFEKLSTMFAQHGDLIKKVEDESQKIVDRLRSIKKKFGFLLGRKPANLVDQCIAHWLWYNESKEIVPALFQDMEVLENSMTTIGILVNTHILLQDYEASRSQELSAQISSFQLMLKVGFQRLTQAQRGLPPTQSVSVRAFVQEVLQLLREEIPQLQIDRPVLNSPATVVFRAPASFEDQVVVGCDTAPSIPPHNSDRDQVFEVEPEVQSEIEPEVEVESTLRQTIRRRGTQSEPPCNLQAPQCHHCKRRGEECSFQFKNNENEGAEEADNQKGLHDDQHDGDDRQRRVSSPISRRQPGPSRVSPTLWPNLDIEQSQLRWHYNTFAANSLALLQEDPRRVKLIWKGEVSLKAEHDPWIDHATMAIAALHICHLEPPNPESYYTAAYKNYRNAVVAFPKAVKDMNPQNSVAILSFSLLILMFQLGISCVPGAGPMSDAFPTVDAYNAISALRGTWSLIDQLGPHLQKSHLSALFIHRKHLRFEELDESHEKAIENLTHLNDTVEYGQPNTTSRGDSDRQTCAQAITVLRFWFSIMAAKLPTTWLLLVWWPAGVSPEFLLLLKNKDPMALIIVCHWCSGMHRIPTKWYLDGWARRMLKAMMDLLGPDWHFALRWPMDQVFQSEGEEP</sequence>
<keyword evidence="3" id="KW-1185">Reference proteome</keyword>
<evidence type="ECO:0000256" key="1">
    <source>
        <dbReference type="SAM" id="MobiDB-lite"/>
    </source>
</evidence>
<gene>
    <name evidence="2" type="ORF">BHQ10_009870</name>
</gene>
<dbReference type="EMBL" id="MIKG01000027">
    <property type="protein sequence ID" value="RAO73858.1"/>
    <property type="molecule type" value="Genomic_DNA"/>
</dbReference>
<comment type="caution">
    <text evidence="2">The sequence shown here is derived from an EMBL/GenBank/DDBJ whole genome shotgun (WGS) entry which is preliminary data.</text>
</comment>
<dbReference type="GO" id="GO:0001228">
    <property type="term" value="F:DNA-binding transcription activator activity, RNA polymerase II-specific"/>
    <property type="evidence" value="ECO:0007669"/>
    <property type="project" value="TreeGrafter"/>
</dbReference>
<accession>A0A364LDH0</accession>
<proteinExistence type="predicted"/>
<evidence type="ECO:0000313" key="3">
    <source>
        <dbReference type="Proteomes" id="UP000249363"/>
    </source>
</evidence>
<dbReference type="STRING" id="1196081.A0A364LDH0"/>
<dbReference type="InterPro" id="IPR053157">
    <property type="entry name" value="Sterol_Uptake_Regulator"/>
</dbReference>
<feature type="compositionally biased region" description="Acidic residues" evidence="1">
    <location>
        <begin position="265"/>
        <end position="281"/>
    </location>
</feature>
<dbReference type="PANTHER" id="PTHR47784:SF5">
    <property type="entry name" value="STEROL UPTAKE CONTROL PROTEIN 2"/>
    <property type="match status" value="1"/>
</dbReference>